<name>A0A225B5C1_TALAT</name>
<protein>
    <submittedName>
        <fullName evidence="3">Uncharacterized protein</fullName>
    </submittedName>
</protein>
<feature type="compositionally biased region" description="Basic and acidic residues" evidence="1">
    <location>
        <begin position="131"/>
        <end position="141"/>
    </location>
</feature>
<comment type="caution">
    <text evidence="3">The sequence shown here is derived from an EMBL/GenBank/DDBJ whole genome shotgun (WGS) entry which is preliminary data.</text>
</comment>
<feature type="transmembrane region" description="Helical" evidence="2">
    <location>
        <begin position="627"/>
        <end position="644"/>
    </location>
</feature>
<keyword evidence="2" id="KW-0472">Membrane</keyword>
<feature type="compositionally biased region" description="Basic and acidic residues" evidence="1">
    <location>
        <begin position="104"/>
        <end position="121"/>
    </location>
</feature>
<dbReference type="STRING" id="1441469.A0A225B5C1"/>
<keyword evidence="2" id="KW-0812">Transmembrane</keyword>
<reference evidence="3 4" key="1">
    <citation type="submission" date="2015-06" db="EMBL/GenBank/DDBJ databases">
        <title>Talaromyces atroroseus IBT 11181 draft genome.</title>
        <authorList>
            <person name="Rasmussen K.B."/>
            <person name="Rasmussen S."/>
            <person name="Petersen B."/>
            <person name="Sicheritz-Ponten T."/>
            <person name="Mortensen U.H."/>
            <person name="Thrane U."/>
        </authorList>
    </citation>
    <scope>NUCLEOTIDE SEQUENCE [LARGE SCALE GENOMIC DNA]</scope>
    <source>
        <strain evidence="3 4">IBT 11181</strain>
    </source>
</reference>
<proteinExistence type="predicted"/>
<keyword evidence="2" id="KW-1133">Transmembrane helix</keyword>
<sequence length="685" mass="77300">MARDYREQYKLLNRMARRKSGYRQLWRNWDDYSSKGSHRWMRSDRRNDWESEKRRDHWHSDMDELVKKIEADPYTFLFGKSNEYLQLPRSWSSFCRSFLNPEVSPEHTRNTSPAKEHHERSSAFAASAKTPSEKVENEKNIKMSYATSSHKEHFQFDPISGRMRPTEQPNTQGKQVEKGEDNGKYSPTSLYTGSDGANSYIATPIQDGESQVGKNNVLYMAGPSEPVSVTPEYQTNSTTDTAEQGITQKTNVNEKVKEDDVDLLRASDIRASFFTGPTKQEMAEKKKLAREALERDYASSSDSRTDINNEILRDLKLKKDAGFTTPNKYAIMKDTANYSIRQVLEDARQFVDDIKSLAHDMLKTCERLEAFAFPADTFRVLAYDPASSEIVFAETTSSMHASERIRHPAEVLLHLNNPAKFLPHLVKMKAEGYEVVSGGGDILIFRKTVDELREGMAEIGEVKSDVLPSMNEKEIPCIDATVSDLSRSAPQQRSPNSRIVHRQETVYTGGPPNWSPYPPTSSSTVTDGEAVSTSVGDKRQEQAELSKRSSRIGKGIRRVILSGLATAGTFYAIGVVCEYFITGGQDGLGPEGFTEFEAERRLTFESPLLRTLLNSNLYSLLTGSRTHPVYVLAEIGTGLARYFFLKLRQKSMIYTNHVMKDGIGDTNGERNGGNCIEDSVRDELY</sequence>
<dbReference type="RefSeq" id="XP_020122186.1">
    <property type="nucleotide sequence ID" value="XM_020264824.1"/>
</dbReference>
<feature type="transmembrane region" description="Helical" evidence="2">
    <location>
        <begin position="559"/>
        <end position="581"/>
    </location>
</feature>
<feature type="compositionally biased region" description="Polar residues" evidence="1">
    <location>
        <begin position="483"/>
        <end position="497"/>
    </location>
</feature>
<accession>A0A225B5C1</accession>
<evidence type="ECO:0000256" key="1">
    <source>
        <dbReference type="SAM" id="MobiDB-lite"/>
    </source>
</evidence>
<feature type="region of interest" description="Disordered" evidence="1">
    <location>
        <begin position="483"/>
        <end position="546"/>
    </location>
</feature>
<feature type="region of interest" description="Disordered" evidence="1">
    <location>
        <begin position="102"/>
        <end position="188"/>
    </location>
</feature>
<keyword evidence="4" id="KW-1185">Reference proteome</keyword>
<gene>
    <name evidence="3" type="ORF">UA08_02748</name>
</gene>
<dbReference type="EMBL" id="LFMY01000003">
    <property type="protein sequence ID" value="OKL62065.1"/>
    <property type="molecule type" value="Genomic_DNA"/>
</dbReference>
<feature type="compositionally biased region" description="Basic and acidic residues" evidence="1">
    <location>
        <begin position="536"/>
        <end position="546"/>
    </location>
</feature>
<dbReference type="Proteomes" id="UP000214365">
    <property type="component" value="Unassembled WGS sequence"/>
</dbReference>
<organism evidence="3 4">
    <name type="scientific">Talaromyces atroroseus</name>
    <dbReference type="NCBI Taxonomy" id="1441469"/>
    <lineage>
        <taxon>Eukaryota</taxon>
        <taxon>Fungi</taxon>
        <taxon>Dikarya</taxon>
        <taxon>Ascomycota</taxon>
        <taxon>Pezizomycotina</taxon>
        <taxon>Eurotiomycetes</taxon>
        <taxon>Eurotiomycetidae</taxon>
        <taxon>Eurotiales</taxon>
        <taxon>Trichocomaceae</taxon>
        <taxon>Talaromyces</taxon>
        <taxon>Talaromyces sect. Trachyspermi</taxon>
    </lineage>
</organism>
<evidence type="ECO:0000256" key="2">
    <source>
        <dbReference type="SAM" id="Phobius"/>
    </source>
</evidence>
<evidence type="ECO:0000313" key="3">
    <source>
        <dbReference type="EMBL" id="OKL62065.1"/>
    </source>
</evidence>
<dbReference type="GeneID" id="31002503"/>
<dbReference type="OrthoDB" id="3946750at2759"/>
<dbReference type="AlphaFoldDB" id="A0A225B5C1"/>
<evidence type="ECO:0000313" key="4">
    <source>
        <dbReference type="Proteomes" id="UP000214365"/>
    </source>
</evidence>